<gene>
    <name evidence="2" type="ORF">BOTBODRAFT_432318</name>
</gene>
<name>A0A067MB67_BOTB1</name>
<dbReference type="AlphaFoldDB" id="A0A067MB67"/>
<dbReference type="InParanoid" id="A0A067MB67"/>
<sequence length="124" mass="13796">MDLDLKRPSFAVQFFMFLRMVLSQTRLNQSEFEELSEEKLRAAQATYSGSWKSPPAADDDDLYDNSSDESSGGDSDDDDVQEEDEEIVGSSADSAMRGDGLESWAKTLVDNRGTDPEDRGADKR</sequence>
<reference evidence="3" key="1">
    <citation type="journal article" date="2014" name="Proc. Natl. Acad. Sci. U.S.A.">
        <title>Extensive sampling of basidiomycete genomes demonstrates inadequacy of the white-rot/brown-rot paradigm for wood decay fungi.</title>
        <authorList>
            <person name="Riley R."/>
            <person name="Salamov A.A."/>
            <person name="Brown D.W."/>
            <person name="Nagy L.G."/>
            <person name="Floudas D."/>
            <person name="Held B.W."/>
            <person name="Levasseur A."/>
            <person name="Lombard V."/>
            <person name="Morin E."/>
            <person name="Otillar R."/>
            <person name="Lindquist E.A."/>
            <person name="Sun H."/>
            <person name="LaButti K.M."/>
            <person name="Schmutz J."/>
            <person name="Jabbour D."/>
            <person name="Luo H."/>
            <person name="Baker S.E."/>
            <person name="Pisabarro A.G."/>
            <person name="Walton J.D."/>
            <person name="Blanchette R.A."/>
            <person name="Henrissat B."/>
            <person name="Martin F."/>
            <person name="Cullen D."/>
            <person name="Hibbett D.S."/>
            <person name="Grigoriev I.V."/>
        </authorList>
    </citation>
    <scope>NUCLEOTIDE SEQUENCE [LARGE SCALE GENOMIC DNA]</scope>
    <source>
        <strain evidence="3">FD-172 SS1</strain>
    </source>
</reference>
<protein>
    <submittedName>
        <fullName evidence="2">Uncharacterized protein</fullName>
    </submittedName>
</protein>
<accession>A0A067MB67</accession>
<feature type="compositionally biased region" description="Acidic residues" evidence="1">
    <location>
        <begin position="74"/>
        <end position="87"/>
    </location>
</feature>
<dbReference type="HOGENOM" id="CLU_2003537_0_0_1"/>
<evidence type="ECO:0000313" key="2">
    <source>
        <dbReference type="EMBL" id="KDQ11925.1"/>
    </source>
</evidence>
<dbReference type="Proteomes" id="UP000027195">
    <property type="component" value="Unassembled WGS sequence"/>
</dbReference>
<keyword evidence="3" id="KW-1185">Reference proteome</keyword>
<feature type="compositionally biased region" description="Acidic residues" evidence="1">
    <location>
        <begin position="57"/>
        <end position="67"/>
    </location>
</feature>
<dbReference type="EMBL" id="KL198054">
    <property type="protein sequence ID" value="KDQ11925.1"/>
    <property type="molecule type" value="Genomic_DNA"/>
</dbReference>
<organism evidence="2 3">
    <name type="scientific">Botryobasidium botryosum (strain FD-172 SS1)</name>
    <dbReference type="NCBI Taxonomy" id="930990"/>
    <lineage>
        <taxon>Eukaryota</taxon>
        <taxon>Fungi</taxon>
        <taxon>Dikarya</taxon>
        <taxon>Basidiomycota</taxon>
        <taxon>Agaricomycotina</taxon>
        <taxon>Agaricomycetes</taxon>
        <taxon>Cantharellales</taxon>
        <taxon>Botryobasidiaceae</taxon>
        <taxon>Botryobasidium</taxon>
    </lineage>
</organism>
<proteinExistence type="predicted"/>
<evidence type="ECO:0000256" key="1">
    <source>
        <dbReference type="SAM" id="MobiDB-lite"/>
    </source>
</evidence>
<feature type="compositionally biased region" description="Basic and acidic residues" evidence="1">
    <location>
        <begin position="112"/>
        <end position="124"/>
    </location>
</feature>
<feature type="region of interest" description="Disordered" evidence="1">
    <location>
        <begin position="36"/>
        <end position="124"/>
    </location>
</feature>
<evidence type="ECO:0000313" key="3">
    <source>
        <dbReference type="Proteomes" id="UP000027195"/>
    </source>
</evidence>